<organism evidence="1 2">
    <name type="scientific">Pseudomonas citronellolis</name>
    <dbReference type="NCBI Taxonomy" id="53408"/>
    <lineage>
        <taxon>Bacteria</taxon>
        <taxon>Pseudomonadati</taxon>
        <taxon>Pseudomonadota</taxon>
        <taxon>Gammaproteobacteria</taxon>
        <taxon>Pseudomonadales</taxon>
        <taxon>Pseudomonadaceae</taxon>
        <taxon>Pseudomonas</taxon>
    </lineage>
</organism>
<reference evidence="1 2" key="1">
    <citation type="submission" date="2016-05" db="EMBL/GenBank/DDBJ databases">
        <title>Genome Sequence of Pseudomonas citronellolis Strain SJTE-3, an Estrogens and Persistent Organic Pollutants degradation strain.</title>
        <authorList>
            <person name="Liang R."/>
        </authorList>
    </citation>
    <scope>NUCLEOTIDE SEQUENCE [LARGE SCALE GENOMIC DNA]</scope>
    <source>
        <strain evidence="1 2">SJTE-3</strain>
    </source>
</reference>
<sequence length="69" mass="7566">MDFKRLSEAGVDGFFTNRADRLLAFYGRPAAKSVGEILAGLAPLFWRRIPSPNLENCMDAFESTIGISG</sequence>
<gene>
    <name evidence="1" type="ORF">A9C11_18565</name>
</gene>
<accession>A0A1A9KEB0</accession>
<dbReference type="EMBL" id="CP015878">
    <property type="protein sequence ID" value="ANI15848.1"/>
    <property type="molecule type" value="Genomic_DNA"/>
</dbReference>
<dbReference type="Proteomes" id="UP000077748">
    <property type="component" value="Chromosome"/>
</dbReference>
<evidence type="ECO:0000313" key="2">
    <source>
        <dbReference type="Proteomes" id="UP000077748"/>
    </source>
</evidence>
<proteinExistence type="predicted"/>
<evidence type="ECO:0000313" key="1">
    <source>
        <dbReference type="EMBL" id="ANI15848.1"/>
    </source>
</evidence>
<protein>
    <submittedName>
        <fullName evidence="1">Uncharacterized protein</fullName>
    </submittedName>
</protein>
<dbReference type="AlphaFoldDB" id="A0A1A9KEB0"/>
<name>A0A1A9KEB0_9PSED</name>